<dbReference type="Pfam" id="PF09371">
    <property type="entry name" value="Tex_N"/>
    <property type="match status" value="1"/>
</dbReference>
<dbReference type="InterPro" id="IPR010994">
    <property type="entry name" value="RuvA_2-like"/>
</dbReference>
<dbReference type="PANTHER" id="PTHR10724:SF10">
    <property type="entry name" value="S1 RNA-BINDING DOMAIN-CONTAINING PROTEIN 1"/>
    <property type="match status" value="1"/>
</dbReference>
<dbReference type="SUPFAM" id="SSF158832">
    <property type="entry name" value="Tex N-terminal region-like"/>
    <property type="match status" value="1"/>
</dbReference>
<keyword evidence="3" id="KW-1185">Reference proteome</keyword>
<dbReference type="InterPro" id="IPR041692">
    <property type="entry name" value="HHH_9"/>
</dbReference>
<dbReference type="InterPro" id="IPR023323">
    <property type="entry name" value="Tex-like_dom_sf"/>
</dbReference>
<dbReference type="SMART" id="SM00316">
    <property type="entry name" value="S1"/>
    <property type="match status" value="1"/>
</dbReference>
<dbReference type="FunFam" id="3.30.420.140:FF:000001">
    <property type="entry name" value="RNA-binding transcriptional accessory protein"/>
    <property type="match status" value="1"/>
</dbReference>
<dbReference type="Proteomes" id="UP000005753">
    <property type="component" value="Chromosome"/>
</dbReference>
<organism evidence="2 3">
    <name type="scientific">Eubacterium cellulosolvens (strain ATCC 43171 / JCM 9499 / 6)</name>
    <name type="common">Cillobacterium cellulosolvens</name>
    <dbReference type="NCBI Taxonomy" id="633697"/>
    <lineage>
        <taxon>Bacteria</taxon>
        <taxon>Bacillati</taxon>
        <taxon>Bacillota</taxon>
        <taxon>Clostridia</taxon>
        <taxon>Eubacteriales</taxon>
        <taxon>Eubacteriaceae</taxon>
        <taxon>Eubacterium</taxon>
    </lineage>
</organism>
<dbReference type="InterPro" id="IPR023319">
    <property type="entry name" value="Tex-like_HTH_dom_sf"/>
</dbReference>
<dbReference type="HOGENOM" id="CLU_009833_0_2_9"/>
<dbReference type="Gene3D" id="3.30.420.140">
    <property type="entry name" value="YqgF/RNase H-like domain"/>
    <property type="match status" value="1"/>
</dbReference>
<dbReference type="InterPro" id="IPR037027">
    <property type="entry name" value="YqgF/RNaseH-like_dom_sf"/>
</dbReference>
<dbReference type="SUPFAM" id="SSF50249">
    <property type="entry name" value="Nucleic acid-binding proteins"/>
    <property type="match status" value="1"/>
</dbReference>
<dbReference type="SUPFAM" id="SSF47781">
    <property type="entry name" value="RuvA domain 2-like"/>
    <property type="match status" value="2"/>
</dbReference>
<dbReference type="InterPro" id="IPR050437">
    <property type="entry name" value="Ribos_protein_bS1-like"/>
</dbReference>
<dbReference type="AlphaFoldDB" id="I5AUB6"/>
<dbReference type="InterPro" id="IPR012340">
    <property type="entry name" value="NA-bd_OB-fold"/>
</dbReference>
<feature type="domain" description="S1 motif" evidence="1">
    <location>
        <begin position="661"/>
        <end position="731"/>
    </location>
</feature>
<dbReference type="Gene3D" id="1.10.3500.10">
    <property type="entry name" value="Tex N-terminal region-like"/>
    <property type="match status" value="1"/>
</dbReference>
<reference evidence="2 3" key="1">
    <citation type="submission" date="2010-08" db="EMBL/GenBank/DDBJ databases">
        <authorList>
            <consortium name="US DOE Joint Genome Institute (JGI-PGF)"/>
            <person name="Lucas S."/>
            <person name="Copeland A."/>
            <person name="Lapidus A."/>
            <person name="Cheng J.-F."/>
            <person name="Bruce D."/>
            <person name="Goodwin L."/>
            <person name="Pitluck S."/>
            <person name="Land M.L."/>
            <person name="Hauser L."/>
            <person name="Chang Y.-J."/>
            <person name="Anderson I.J."/>
            <person name="Johnson E."/>
            <person name="Mulhopadhyay B."/>
            <person name="Kyrpides N."/>
            <person name="Woyke T.J."/>
        </authorList>
    </citation>
    <scope>NUCLEOTIDE SEQUENCE [LARGE SCALE GENOMIC DNA]</scope>
    <source>
        <strain evidence="2 3">6</strain>
    </source>
</reference>
<dbReference type="Pfam" id="PF12836">
    <property type="entry name" value="HHH_3"/>
    <property type="match status" value="1"/>
</dbReference>
<dbReference type="GO" id="GO:0003729">
    <property type="term" value="F:mRNA binding"/>
    <property type="evidence" value="ECO:0007669"/>
    <property type="project" value="UniProtKB-ARBA"/>
</dbReference>
<dbReference type="Pfam" id="PF16921">
    <property type="entry name" value="Tex_YqgF"/>
    <property type="match status" value="1"/>
</dbReference>
<dbReference type="GO" id="GO:0006412">
    <property type="term" value="P:translation"/>
    <property type="evidence" value="ECO:0007669"/>
    <property type="project" value="TreeGrafter"/>
</dbReference>
<dbReference type="FunFam" id="1.10.10.650:FF:000001">
    <property type="entry name" value="S1 RNA-binding domain 1"/>
    <property type="match status" value="1"/>
</dbReference>
<dbReference type="Pfam" id="PF22706">
    <property type="entry name" value="Tex_central_region"/>
    <property type="match status" value="1"/>
</dbReference>
<dbReference type="InterPro" id="IPR055179">
    <property type="entry name" value="Tex-like_central_region"/>
</dbReference>
<dbReference type="Gene3D" id="2.40.50.140">
    <property type="entry name" value="Nucleic acid-binding proteins"/>
    <property type="match status" value="1"/>
</dbReference>
<gene>
    <name evidence="2" type="ORF">EubceDRAFT1_1600</name>
</gene>
<evidence type="ECO:0000313" key="3">
    <source>
        <dbReference type="Proteomes" id="UP000005753"/>
    </source>
</evidence>
<protein>
    <submittedName>
        <fullName evidence="2">Transcriptional accessory protein</fullName>
    </submittedName>
</protein>
<dbReference type="InterPro" id="IPR032639">
    <property type="entry name" value="Tex_YqgF"/>
</dbReference>
<dbReference type="Pfam" id="PF00575">
    <property type="entry name" value="S1"/>
    <property type="match status" value="1"/>
</dbReference>
<dbReference type="EMBL" id="CM001487">
    <property type="protein sequence ID" value="EIM57389.1"/>
    <property type="molecule type" value="Genomic_DNA"/>
</dbReference>
<dbReference type="CDD" id="cd05685">
    <property type="entry name" value="S1_Tex"/>
    <property type="match status" value="1"/>
</dbReference>
<dbReference type="SMART" id="SM00732">
    <property type="entry name" value="YqgFc"/>
    <property type="match status" value="1"/>
</dbReference>
<reference evidence="2 3" key="2">
    <citation type="submission" date="2012-02" db="EMBL/GenBank/DDBJ databases">
        <title>Improved High-Quality Draft sequence of Eubacterium cellulosolvens 6.</title>
        <authorList>
            <consortium name="US DOE Joint Genome Institute"/>
            <person name="Lucas S."/>
            <person name="Han J."/>
            <person name="Lapidus A."/>
            <person name="Cheng J.-F."/>
            <person name="Goodwin L."/>
            <person name="Pitluck S."/>
            <person name="Peters L."/>
            <person name="Mikhailova N."/>
            <person name="Gu W."/>
            <person name="Detter J.C."/>
            <person name="Han C."/>
            <person name="Tapia R."/>
            <person name="Land M."/>
            <person name="Hauser L."/>
            <person name="Kyrpides N."/>
            <person name="Ivanova N."/>
            <person name="Pagani I."/>
            <person name="Johnson E."/>
            <person name="Mukhopadhyay B."/>
            <person name="Anderson I."/>
            <person name="Woyke T."/>
        </authorList>
    </citation>
    <scope>NUCLEOTIDE SEQUENCE [LARGE SCALE GENOMIC DNA]</scope>
    <source>
        <strain evidence="2 3">6</strain>
    </source>
</reference>
<dbReference type="Gene3D" id="1.10.10.650">
    <property type="entry name" value="RuvA domain 2-like"/>
    <property type="match status" value="1"/>
</dbReference>
<dbReference type="InterPro" id="IPR006641">
    <property type="entry name" value="YqgF/RNaseH-like_dom"/>
</dbReference>
<dbReference type="FunFam" id="1.10.150.310:FF:000001">
    <property type="entry name" value="RNA-binding transcriptional accessory protein"/>
    <property type="match status" value="1"/>
</dbReference>
<dbReference type="GO" id="GO:0003735">
    <property type="term" value="F:structural constituent of ribosome"/>
    <property type="evidence" value="ECO:0007669"/>
    <property type="project" value="TreeGrafter"/>
</dbReference>
<accession>I5AUB6</accession>
<dbReference type="FunFam" id="2.40.50.140:FF:000051">
    <property type="entry name" value="RNA-binding transcriptional accessory protein"/>
    <property type="match status" value="1"/>
</dbReference>
<dbReference type="InterPro" id="IPR044146">
    <property type="entry name" value="S1_Tex"/>
</dbReference>
<dbReference type="SUPFAM" id="SSF53098">
    <property type="entry name" value="Ribonuclease H-like"/>
    <property type="match status" value="1"/>
</dbReference>
<dbReference type="InterPro" id="IPR018974">
    <property type="entry name" value="Tex-like_N"/>
</dbReference>
<proteinExistence type="predicted"/>
<evidence type="ECO:0000259" key="1">
    <source>
        <dbReference type="PROSITE" id="PS50126"/>
    </source>
</evidence>
<evidence type="ECO:0000313" key="2">
    <source>
        <dbReference type="EMBL" id="EIM57389.1"/>
    </source>
</evidence>
<dbReference type="STRING" id="633697.EubceDRAFT1_1600"/>
<dbReference type="OrthoDB" id="9804714at2"/>
<name>I5AUB6_EUBC6</name>
<dbReference type="InterPro" id="IPR003029">
    <property type="entry name" value="S1_domain"/>
</dbReference>
<dbReference type="Pfam" id="PF17674">
    <property type="entry name" value="HHH_9"/>
    <property type="match status" value="1"/>
</dbReference>
<dbReference type="Gene3D" id="1.10.150.310">
    <property type="entry name" value="Tex RuvX-like domain-like"/>
    <property type="match status" value="1"/>
</dbReference>
<dbReference type="InterPro" id="IPR012337">
    <property type="entry name" value="RNaseH-like_sf"/>
</dbReference>
<dbReference type="eggNOG" id="COG2183">
    <property type="taxonomic scope" value="Bacteria"/>
</dbReference>
<dbReference type="PROSITE" id="PS50126">
    <property type="entry name" value="S1"/>
    <property type="match status" value="1"/>
</dbReference>
<dbReference type="GO" id="GO:0005737">
    <property type="term" value="C:cytoplasm"/>
    <property type="evidence" value="ECO:0007669"/>
    <property type="project" value="UniProtKB-ARBA"/>
</dbReference>
<sequence length="734" mass="81191">MDITKKIAEEISIEAWQVEAVVKLIDEGNTIPFIARYRKEQHGSLDDTQIRLLSERLNYLRGLEDRKATVRSSIEEQGKLTPELEKAIEKAETLVALEDIYRPYKQKRRTRATVAKEKGLEPLAELILAQETDRPVEEDAAAYVSEEKGVADVKEAISGACDIIAEQISDNADYRTGIRNFTRKTGLIVSKAKDPETKSVYEMYYDFQEPVAKITGYRVLAINRGEKEKILNVSLEVDTRQIILFIGHNVIKRDNKYTMPLLIAAMEDSYKRLIAPAIEREIRGELTEAAEDGAIKVFDQNLTQLLMQPPIAGQVVLGWDPGYNHGCKLAVVDETGKVLDTAIIYPTEKYPGAGVKPRDMQNAVNTVKKLIEKYHVTLISLGNGTASRESEQVIVDLIKDIPQKVQYVITNEAGASVYSASKLAAEEFPDFDVEQRGAASMARRVQDPLAELVKIDPKAIGVGQYQHDMNQKKLDEALTGVVEDCVNRVGVDLNTASAPLMEHISGINKTIAKNIVAFREENGRFESRKQLLKVPKLGPKAFEQCAGFMRIAGGKEPLDNTGVHPESYAAADELIRELGLDKETVFASVAVTGEGSGTKTSGKAKVKVKDYAAFAEKLGIGEPTLRDIVKELNAPGRDPREDMPKPVLRSDVLSMEDLKEGMILKGTVRNVIDFGAFVDIGVHQDGLVHISEMSDRKFVKHPLDVVSVGDIVKVKVISVDLSKKRIGLSMKGIE</sequence>
<dbReference type="PANTHER" id="PTHR10724">
    <property type="entry name" value="30S RIBOSOMAL PROTEIN S1"/>
    <property type="match status" value="1"/>
</dbReference>
<dbReference type="GO" id="GO:0006139">
    <property type="term" value="P:nucleobase-containing compound metabolic process"/>
    <property type="evidence" value="ECO:0007669"/>
    <property type="project" value="InterPro"/>
</dbReference>